<dbReference type="GO" id="GO:0015764">
    <property type="term" value="P:N-acetylglucosamine transport"/>
    <property type="evidence" value="ECO:0007669"/>
    <property type="project" value="TreeGrafter"/>
</dbReference>
<dbReference type="GO" id="GO:0005886">
    <property type="term" value="C:plasma membrane"/>
    <property type="evidence" value="ECO:0007669"/>
    <property type="project" value="UniProtKB-SubCell"/>
</dbReference>
<evidence type="ECO:0000256" key="8">
    <source>
        <dbReference type="ARBA" id="ARBA00022777"/>
    </source>
</evidence>
<dbReference type="Pfam" id="PF00367">
    <property type="entry name" value="PTS_EIIB"/>
    <property type="match status" value="1"/>
</dbReference>
<protein>
    <submittedName>
        <fullName evidence="16">N-acetylglucosamine and glucose PTS, EIICBA</fullName>
    </submittedName>
</protein>
<dbReference type="SUPFAM" id="SSF55604">
    <property type="entry name" value="Glucose permease domain IIB"/>
    <property type="match status" value="1"/>
</dbReference>
<comment type="caution">
    <text evidence="16">The sequence shown here is derived from an EMBL/GenBank/DDBJ whole genome shotgun (WGS) entry which is preliminary data.</text>
</comment>
<evidence type="ECO:0000256" key="7">
    <source>
        <dbReference type="ARBA" id="ARBA00022692"/>
    </source>
</evidence>
<dbReference type="NCBIfam" id="TIGR00826">
    <property type="entry name" value="EIIB_glc"/>
    <property type="match status" value="1"/>
</dbReference>
<dbReference type="PANTHER" id="PTHR30009:SF4">
    <property type="entry name" value="PTS SYSTEM N-ACETYLGLUCOSAMINE-SPECIFIC EIICBA COMPONENT"/>
    <property type="match status" value="1"/>
</dbReference>
<keyword evidence="10 12" id="KW-0472">Membrane</keyword>
<dbReference type="AlphaFoldDB" id="A0A0R1W8X0"/>
<keyword evidence="3" id="KW-1003">Cell membrane</keyword>
<evidence type="ECO:0000259" key="14">
    <source>
        <dbReference type="PROSITE" id="PS51098"/>
    </source>
</evidence>
<dbReference type="Pfam" id="PF00358">
    <property type="entry name" value="PTS_EIIA_1"/>
    <property type="match status" value="1"/>
</dbReference>
<dbReference type="InterPro" id="IPR050429">
    <property type="entry name" value="PTS_Glucose_EIICBA"/>
</dbReference>
<feature type="transmembrane region" description="Helical" evidence="12">
    <location>
        <begin position="37"/>
        <end position="59"/>
    </location>
</feature>
<dbReference type="NCBIfam" id="TIGR00830">
    <property type="entry name" value="PTBA"/>
    <property type="match status" value="1"/>
</dbReference>
<evidence type="ECO:0000256" key="1">
    <source>
        <dbReference type="ARBA" id="ARBA00004651"/>
    </source>
</evidence>
<name>A0A0R1W8X0_9LACO</name>
<evidence type="ECO:0000313" key="16">
    <source>
        <dbReference type="EMBL" id="KRM13941.1"/>
    </source>
</evidence>
<evidence type="ECO:0000313" key="17">
    <source>
        <dbReference type="Proteomes" id="UP000051315"/>
    </source>
</evidence>
<dbReference type="InterPro" id="IPR036878">
    <property type="entry name" value="Glu_permease_IIB"/>
</dbReference>
<keyword evidence="7 12" id="KW-0812">Transmembrane</keyword>
<keyword evidence="6" id="KW-0598">Phosphotransferase system</keyword>
<feature type="transmembrane region" description="Helical" evidence="12">
    <location>
        <begin position="102"/>
        <end position="122"/>
    </location>
</feature>
<evidence type="ECO:0000256" key="12">
    <source>
        <dbReference type="SAM" id="Phobius"/>
    </source>
</evidence>
<dbReference type="GO" id="GO:0008982">
    <property type="term" value="F:protein-N(PI)-phosphohistidine-sugar phosphotransferase activity"/>
    <property type="evidence" value="ECO:0007669"/>
    <property type="project" value="InterPro"/>
</dbReference>
<feature type="active site" description="Phosphocysteine intermediate; for EIIB activity" evidence="11">
    <location>
        <position position="285"/>
    </location>
</feature>
<dbReference type="STRING" id="1423735.FC15_GL000045"/>
<dbReference type="GO" id="GO:0009401">
    <property type="term" value="P:phosphoenolpyruvate-dependent sugar phosphotransferase system"/>
    <property type="evidence" value="ECO:0007669"/>
    <property type="project" value="UniProtKB-KW"/>
</dbReference>
<feature type="transmembrane region" description="Helical" evidence="12">
    <location>
        <begin position="134"/>
        <end position="153"/>
    </location>
</feature>
<dbReference type="Pfam" id="PF02378">
    <property type="entry name" value="PTS_EIIC"/>
    <property type="match status" value="1"/>
</dbReference>
<evidence type="ECO:0000256" key="11">
    <source>
        <dbReference type="PROSITE-ProRule" id="PRU00421"/>
    </source>
</evidence>
<dbReference type="Gene3D" id="2.70.70.10">
    <property type="entry name" value="Glucose Permease (Domain IIA)"/>
    <property type="match status" value="1"/>
</dbReference>
<organism evidence="16 17">
    <name type="scientific">Lapidilactobacillus concavus DSM 17758</name>
    <dbReference type="NCBI Taxonomy" id="1423735"/>
    <lineage>
        <taxon>Bacteria</taxon>
        <taxon>Bacillati</taxon>
        <taxon>Bacillota</taxon>
        <taxon>Bacilli</taxon>
        <taxon>Lactobacillales</taxon>
        <taxon>Lactobacillaceae</taxon>
        <taxon>Lapidilactobacillus</taxon>
    </lineage>
</organism>
<keyword evidence="2" id="KW-0813">Transport</keyword>
<dbReference type="InterPro" id="IPR001127">
    <property type="entry name" value="PTS_EIIA_1_perm"/>
</dbReference>
<evidence type="ECO:0000259" key="15">
    <source>
        <dbReference type="PROSITE" id="PS51103"/>
    </source>
</evidence>
<dbReference type="Gene3D" id="3.30.1360.60">
    <property type="entry name" value="Glucose permease domain IIB"/>
    <property type="match status" value="1"/>
</dbReference>
<dbReference type="InterPro" id="IPR011055">
    <property type="entry name" value="Dup_hybrid_motif"/>
</dbReference>
<evidence type="ECO:0000256" key="2">
    <source>
        <dbReference type="ARBA" id="ARBA00022448"/>
    </source>
</evidence>
<evidence type="ECO:0000259" key="13">
    <source>
        <dbReference type="PROSITE" id="PS51093"/>
    </source>
</evidence>
<evidence type="ECO:0000256" key="4">
    <source>
        <dbReference type="ARBA" id="ARBA00022597"/>
    </source>
</evidence>
<sequence length="523" mass="56262">MAFSFFSGKRLVPIMASVVMLGVTVVLLFVWPPIYDALVAFGKTFMSMGAIGAGLYGFFNRLLIPTGLHQALNSVFWFDVAGINDIGKFLSSQGPKGITGMYQAGFFPVMMFGLPAGALAIYKNARPENKKVTASLMLAGAFASFFTGVTEPLEFSFMFVAWPLYVIHAAFTGISLAFAAFMHWTAGFAFSAGLVDFVLSLKNPIANQPYMLVVQGLVMAVIYYFGFDFAIKKFHLMTPGREKAEAADVDAEVDTDSDDDKYTRQAKKIYAAIGGFDNITEIDNCTTRLRLQLDDTDKINKNAIKSAGAAGVNVLDKTNLQIIIGTEVQFTADALSKLYDAKEPVSAVTTVQEPASSPVEEKADPSIHSGATDAFYSVANGELLNIEEVSDPTFAQKMIGDGYAVEPTDGEIVSPVSGEITTIFPTKHAMGIKTDNGLEVLVHIGLDTVELAGEPFDLHVSEGDKVEHGTPLATVDLDGIKAAGKQTTMLVVVTNMPVVGYFKFSAADRQVAADAEVLQVTIR</sequence>
<evidence type="ECO:0000256" key="10">
    <source>
        <dbReference type="ARBA" id="ARBA00023136"/>
    </source>
</evidence>
<dbReference type="EMBL" id="AZFX01000001">
    <property type="protein sequence ID" value="KRM13941.1"/>
    <property type="molecule type" value="Genomic_DNA"/>
</dbReference>
<feature type="transmembrane region" description="Helical" evidence="12">
    <location>
        <begin position="212"/>
        <end position="231"/>
    </location>
</feature>
<dbReference type="GO" id="GO:0016301">
    <property type="term" value="F:kinase activity"/>
    <property type="evidence" value="ECO:0007669"/>
    <property type="project" value="UniProtKB-KW"/>
</dbReference>
<dbReference type="InterPro" id="IPR001996">
    <property type="entry name" value="PTS_IIB_1"/>
</dbReference>
<dbReference type="InterPro" id="IPR003352">
    <property type="entry name" value="PTS_EIIC"/>
</dbReference>
<dbReference type="PANTHER" id="PTHR30009">
    <property type="entry name" value="CYTOCHROME C-TYPE SYNTHESIS PROTEIN AND PTS TRANSMEMBRANE COMPONENT"/>
    <property type="match status" value="1"/>
</dbReference>
<dbReference type="PROSITE" id="PS51093">
    <property type="entry name" value="PTS_EIIA_TYPE_1"/>
    <property type="match status" value="1"/>
</dbReference>
<feature type="transmembrane region" description="Helical" evidence="12">
    <location>
        <begin position="12"/>
        <end position="31"/>
    </location>
</feature>
<evidence type="ECO:0000256" key="6">
    <source>
        <dbReference type="ARBA" id="ARBA00022683"/>
    </source>
</evidence>
<keyword evidence="8" id="KW-0418">Kinase</keyword>
<dbReference type="Proteomes" id="UP000051315">
    <property type="component" value="Unassembled WGS sequence"/>
</dbReference>
<proteinExistence type="predicted"/>
<dbReference type="FunFam" id="2.70.70.10:FF:000001">
    <property type="entry name" value="PTS system glucose-specific IIA component"/>
    <property type="match status" value="1"/>
</dbReference>
<feature type="domain" description="PTS EIIA type-1" evidence="13">
    <location>
        <begin position="391"/>
        <end position="495"/>
    </location>
</feature>
<dbReference type="PROSITE" id="PS51098">
    <property type="entry name" value="PTS_EIIB_TYPE_1"/>
    <property type="match status" value="1"/>
</dbReference>
<dbReference type="PROSITE" id="PS01035">
    <property type="entry name" value="PTS_EIIB_TYPE_1_CYS"/>
    <property type="match status" value="1"/>
</dbReference>
<dbReference type="PATRIC" id="fig|1423735.3.peg.45"/>
<dbReference type="PROSITE" id="PS51103">
    <property type="entry name" value="PTS_EIIC_TYPE_1"/>
    <property type="match status" value="1"/>
</dbReference>
<dbReference type="GO" id="GO:0090563">
    <property type="term" value="F:protein-phosphocysteine-sugar phosphotransferase activity"/>
    <property type="evidence" value="ECO:0007669"/>
    <property type="project" value="TreeGrafter"/>
</dbReference>
<dbReference type="CDD" id="cd00212">
    <property type="entry name" value="PTS_IIB_glc"/>
    <property type="match status" value="1"/>
</dbReference>
<evidence type="ECO:0000256" key="3">
    <source>
        <dbReference type="ARBA" id="ARBA00022475"/>
    </source>
</evidence>
<dbReference type="InterPro" id="IPR018113">
    <property type="entry name" value="PTrfase_EIIB_Cys"/>
</dbReference>
<evidence type="ECO:0000256" key="9">
    <source>
        <dbReference type="ARBA" id="ARBA00022989"/>
    </source>
</evidence>
<comment type="subcellular location">
    <subcellularLocation>
        <location evidence="1">Cell membrane</location>
        <topology evidence="1">Multi-pass membrane protein</topology>
    </subcellularLocation>
</comment>
<keyword evidence="17" id="KW-1185">Reference proteome</keyword>
<dbReference type="PROSITE" id="PS00371">
    <property type="entry name" value="PTS_EIIA_TYPE_1_HIS"/>
    <property type="match status" value="1"/>
</dbReference>
<accession>A0A0R1W8X0</accession>
<gene>
    <name evidence="16" type="ORF">FC15_GL000045</name>
</gene>
<feature type="domain" description="PTS EIIC type-1" evidence="15">
    <location>
        <begin position="1"/>
        <end position="243"/>
    </location>
</feature>
<feature type="domain" description="PTS EIIB type-1" evidence="14">
    <location>
        <begin position="263"/>
        <end position="345"/>
    </location>
</feature>
<dbReference type="InterPro" id="IPR013013">
    <property type="entry name" value="PTS_EIIC_1"/>
</dbReference>
<keyword evidence="9 12" id="KW-1133">Transmembrane helix</keyword>
<evidence type="ECO:0000256" key="5">
    <source>
        <dbReference type="ARBA" id="ARBA00022679"/>
    </source>
</evidence>
<dbReference type="SUPFAM" id="SSF51261">
    <property type="entry name" value="Duplicated hybrid motif"/>
    <property type="match status" value="1"/>
</dbReference>
<keyword evidence="4" id="KW-0762">Sugar transport</keyword>
<keyword evidence="5" id="KW-0808">Transferase</keyword>
<feature type="transmembrane region" description="Helical" evidence="12">
    <location>
        <begin position="159"/>
        <end position="181"/>
    </location>
</feature>
<reference evidence="16 17" key="1">
    <citation type="journal article" date="2015" name="Genome Announc.">
        <title>Expanding the biotechnology potential of lactobacilli through comparative genomics of 213 strains and associated genera.</title>
        <authorList>
            <person name="Sun Z."/>
            <person name="Harris H.M."/>
            <person name="McCann A."/>
            <person name="Guo C."/>
            <person name="Argimon S."/>
            <person name="Zhang W."/>
            <person name="Yang X."/>
            <person name="Jeffery I.B."/>
            <person name="Cooney J.C."/>
            <person name="Kagawa T.F."/>
            <person name="Liu W."/>
            <person name="Song Y."/>
            <person name="Salvetti E."/>
            <person name="Wrobel A."/>
            <person name="Rasinkangas P."/>
            <person name="Parkhill J."/>
            <person name="Rea M.C."/>
            <person name="O'Sullivan O."/>
            <person name="Ritari J."/>
            <person name="Douillard F.P."/>
            <person name="Paul Ross R."/>
            <person name="Yang R."/>
            <person name="Briner A.E."/>
            <person name="Felis G.E."/>
            <person name="de Vos W.M."/>
            <person name="Barrangou R."/>
            <person name="Klaenhammer T.R."/>
            <person name="Caufield P.W."/>
            <person name="Cui Y."/>
            <person name="Zhang H."/>
            <person name="O'Toole P.W."/>
        </authorList>
    </citation>
    <scope>NUCLEOTIDE SEQUENCE [LARGE SCALE GENOMIC DNA]</scope>
    <source>
        <strain evidence="16 17">DSM 17758</strain>
    </source>
</reference>